<dbReference type="OrthoDB" id="3261690at2759"/>
<accession>A0A9P8APE2</accession>
<evidence type="ECO:0000313" key="3">
    <source>
        <dbReference type="Proteomes" id="UP000812287"/>
    </source>
</evidence>
<dbReference type="AlphaFoldDB" id="A0A9P8APE2"/>
<gene>
    <name evidence="2" type="ORF">BT62DRAFT_1011064</name>
</gene>
<reference evidence="2" key="1">
    <citation type="submission" date="2020-11" db="EMBL/GenBank/DDBJ databases">
        <title>Adaptations for nitrogen fixation in a non-lichenized fungal sporocarp promotes dispersal by wood-feeding termites.</title>
        <authorList>
            <consortium name="DOE Joint Genome Institute"/>
            <person name="Koch R.A."/>
            <person name="Yoon G."/>
            <person name="Arayal U."/>
            <person name="Lail K."/>
            <person name="Amirebrahimi M."/>
            <person name="Labutti K."/>
            <person name="Lipzen A."/>
            <person name="Riley R."/>
            <person name="Barry K."/>
            <person name="Henrissat B."/>
            <person name="Grigoriev I.V."/>
            <person name="Herr J.R."/>
            <person name="Aime M.C."/>
        </authorList>
    </citation>
    <scope>NUCLEOTIDE SEQUENCE</scope>
    <source>
        <strain evidence="2">MCA 3950</strain>
    </source>
</reference>
<feature type="compositionally biased region" description="Basic and acidic residues" evidence="1">
    <location>
        <begin position="566"/>
        <end position="592"/>
    </location>
</feature>
<sequence>MFSTPGDDVFVDVALELSVKEGAVMWRSDGHAVALQRLLQMHQTEADKWTRFGYYNYKRDTCAHLTSIAGCHITTHTTPLGQFNATFVQMYTTDKCLTYDMRASNNAKFVTAVNLMKKSKYTYNEFLGKLYGVFADAAWHNDVHARIEARVPLANAEDVFADVPVASFLDLVYCVPRQDWWQFKSARALGFATLIQWQNEEHNTDMRHRYYPVILTCLVAFMVNSLHARPEERSGHKMLMHAIWLRTYWQEDHHMILPCTRKRDGTDEPGPYAEGGLWWIPSSVIAWPTRNGGGTRIPRCESVIQVPSEAGWNLLGIRKTLNEFCSEDSRMKHQQLVERKPMGQVIGCTRKAKGRPEGPMPKTERLARRIEMPQKSYDYRPDLPPQDWIYDEQYPEHAGTFLNQVLQQYVSDMLQKVGRVKCGWEHSPLTQNERRMVDIRIMKENDLGGVLTHAQMHEGTESQWDSLFDNIFRTPNELNARKRQSARSNWGKTKSIKMWEGFSGGELIKPERVRKEDLPHSAVRLIRNPWIENWRFDITSGHMPALRNVEEWEEREDEEEIMSIIEREEREKQKEMDMQEREDRILRERREEEESSEDEVEPDIRRQITDEREPITMEGNRGMLLGEPIVSPSQHQS</sequence>
<comment type="caution">
    <text evidence="2">The sequence shown here is derived from an EMBL/GenBank/DDBJ whole genome shotgun (WGS) entry which is preliminary data.</text>
</comment>
<evidence type="ECO:0000256" key="1">
    <source>
        <dbReference type="SAM" id="MobiDB-lite"/>
    </source>
</evidence>
<keyword evidence="3" id="KW-1185">Reference proteome</keyword>
<protein>
    <submittedName>
        <fullName evidence="2">Uncharacterized protein</fullName>
    </submittedName>
</protein>
<organism evidence="2 3">
    <name type="scientific">Guyanagaster necrorhizus</name>
    <dbReference type="NCBI Taxonomy" id="856835"/>
    <lineage>
        <taxon>Eukaryota</taxon>
        <taxon>Fungi</taxon>
        <taxon>Dikarya</taxon>
        <taxon>Basidiomycota</taxon>
        <taxon>Agaricomycotina</taxon>
        <taxon>Agaricomycetes</taxon>
        <taxon>Agaricomycetidae</taxon>
        <taxon>Agaricales</taxon>
        <taxon>Marasmiineae</taxon>
        <taxon>Physalacriaceae</taxon>
        <taxon>Guyanagaster</taxon>
    </lineage>
</organism>
<name>A0A9P8APE2_9AGAR</name>
<dbReference type="Proteomes" id="UP000812287">
    <property type="component" value="Unassembled WGS sequence"/>
</dbReference>
<dbReference type="RefSeq" id="XP_043035272.1">
    <property type="nucleotide sequence ID" value="XM_043177728.1"/>
</dbReference>
<evidence type="ECO:0000313" key="2">
    <source>
        <dbReference type="EMBL" id="KAG7441772.1"/>
    </source>
</evidence>
<dbReference type="GeneID" id="66100015"/>
<feature type="region of interest" description="Disordered" evidence="1">
    <location>
        <begin position="566"/>
        <end position="637"/>
    </location>
</feature>
<feature type="compositionally biased region" description="Basic and acidic residues" evidence="1">
    <location>
        <begin position="602"/>
        <end position="615"/>
    </location>
</feature>
<proteinExistence type="predicted"/>
<dbReference type="EMBL" id="MU250556">
    <property type="protein sequence ID" value="KAG7441772.1"/>
    <property type="molecule type" value="Genomic_DNA"/>
</dbReference>